<dbReference type="InterPro" id="IPR036390">
    <property type="entry name" value="WH_DNA-bd_sf"/>
</dbReference>
<dbReference type="SMART" id="SM00347">
    <property type="entry name" value="HTH_MARR"/>
    <property type="match status" value="1"/>
</dbReference>
<dbReference type="PROSITE" id="PS50995">
    <property type="entry name" value="HTH_MARR_2"/>
    <property type="match status" value="1"/>
</dbReference>
<dbReference type="STRING" id="1077974.GOEFS_019_00140"/>
<keyword evidence="3" id="KW-1185">Reference proteome</keyword>
<evidence type="ECO:0000313" key="3">
    <source>
        <dbReference type="Proteomes" id="UP000035034"/>
    </source>
</evidence>
<dbReference type="EMBL" id="BAEH01000019">
    <property type="protein sequence ID" value="GAB17101.1"/>
    <property type="molecule type" value="Genomic_DNA"/>
</dbReference>
<dbReference type="RefSeq" id="WP_007316439.1">
    <property type="nucleotide sequence ID" value="NZ_BAEH01000019.1"/>
</dbReference>
<protein>
    <submittedName>
        <fullName evidence="2">Putative MarR family transcriptional regulator</fullName>
    </submittedName>
</protein>
<name>H0QWA0_9ACTN</name>
<evidence type="ECO:0000313" key="2">
    <source>
        <dbReference type="EMBL" id="GAB17101.1"/>
    </source>
</evidence>
<reference evidence="2 3" key="1">
    <citation type="submission" date="2011-12" db="EMBL/GenBank/DDBJ databases">
        <title>Whole genome shotgun sequence of Gordonia effusa NBRC 100432.</title>
        <authorList>
            <person name="Yoshida I."/>
            <person name="Takarada H."/>
            <person name="Hosoyama A."/>
            <person name="Tsuchikane K."/>
            <person name="Katsumata H."/>
            <person name="Yamazaki S."/>
            <person name="Fujita N."/>
        </authorList>
    </citation>
    <scope>NUCLEOTIDE SEQUENCE [LARGE SCALE GENOMIC DNA]</scope>
    <source>
        <strain evidence="2 3">NBRC 100432</strain>
    </source>
</reference>
<evidence type="ECO:0000259" key="1">
    <source>
        <dbReference type="PROSITE" id="PS50995"/>
    </source>
</evidence>
<dbReference type="InterPro" id="IPR039422">
    <property type="entry name" value="MarR/SlyA-like"/>
</dbReference>
<dbReference type="Gene3D" id="1.10.10.10">
    <property type="entry name" value="Winged helix-like DNA-binding domain superfamily/Winged helix DNA-binding domain"/>
    <property type="match status" value="1"/>
</dbReference>
<sequence length="140" mass="15333">MSEPVASADEVWKLLVRIAIDDRDGWRRAVAECTGVAFSRIRVLKRLDRGGAMTLKELAHAAALDQPATTVAINELEGRGMVVRDVDPGDRRRKLVSITDVGRTVVERAHAVPDPAPKALQEFSSDDLAALRELLGRLEP</sequence>
<gene>
    <name evidence="2" type="ORF">GOEFS_019_00140</name>
</gene>
<dbReference type="PRINTS" id="PR00598">
    <property type="entry name" value="HTHMARR"/>
</dbReference>
<dbReference type="SUPFAM" id="SSF46785">
    <property type="entry name" value="Winged helix' DNA-binding domain"/>
    <property type="match status" value="1"/>
</dbReference>
<dbReference type="PANTHER" id="PTHR33164">
    <property type="entry name" value="TRANSCRIPTIONAL REGULATOR, MARR FAMILY"/>
    <property type="match status" value="1"/>
</dbReference>
<organism evidence="2 3">
    <name type="scientific">Gordonia effusa NBRC 100432</name>
    <dbReference type="NCBI Taxonomy" id="1077974"/>
    <lineage>
        <taxon>Bacteria</taxon>
        <taxon>Bacillati</taxon>
        <taxon>Actinomycetota</taxon>
        <taxon>Actinomycetes</taxon>
        <taxon>Mycobacteriales</taxon>
        <taxon>Gordoniaceae</taxon>
        <taxon>Gordonia</taxon>
    </lineage>
</organism>
<accession>H0QWA0</accession>
<feature type="domain" description="HTH marR-type" evidence="1">
    <location>
        <begin position="8"/>
        <end position="140"/>
    </location>
</feature>
<dbReference type="PANTHER" id="PTHR33164:SF99">
    <property type="entry name" value="MARR FAMILY REGULATORY PROTEIN"/>
    <property type="match status" value="1"/>
</dbReference>
<comment type="caution">
    <text evidence="2">The sequence shown here is derived from an EMBL/GenBank/DDBJ whole genome shotgun (WGS) entry which is preliminary data.</text>
</comment>
<dbReference type="GO" id="GO:0006950">
    <property type="term" value="P:response to stress"/>
    <property type="evidence" value="ECO:0007669"/>
    <property type="project" value="TreeGrafter"/>
</dbReference>
<proteinExistence type="predicted"/>
<dbReference type="Pfam" id="PF01047">
    <property type="entry name" value="MarR"/>
    <property type="match status" value="1"/>
</dbReference>
<dbReference type="InterPro" id="IPR036388">
    <property type="entry name" value="WH-like_DNA-bd_sf"/>
</dbReference>
<dbReference type="Proteomes" id="UP000035034">
    <property type="component" value="Unassembled WGS sequence"/>
</dbReference>
<dbReference type="GO" id="GO:0003700">
    <property type="term" value="F:DNA-binding transcription factor activity"/>
    <property type="evidence" value="ECO:0007669"/>
    <property type="project" value="InterPro"/>
</dbReference>
<dbReference type="InterPro" id="IPR000835">
    <property type="entry name" value="HTH_MarR-typ"/>
</dbReference>
<dbReference type="eggNOG" id="COG1846">
    <property type="taxonomic scope" value="Bacteria"/>
</dbReference>
<dbReference type="AlphaFoldDB" id="H0QWA0"/>